<dbReference type="PROSITE" id="PS01039">
    <property type="entry name" value="SBP_BACTERIAL_3"/>
    <property type="match status" value="1"/>
</dbReference>
<keyword evidence="7" id="KW-1185">Reference proteome</keyword>
<sequence>MRLIGILILSLVSFLTITVDSVSATEPGPVIPNFWDARVRLDKPTETQRTIRFLASDDFPPFAFRDPAGRLTGFDIDLARAICEELEAICTLRVEPFDDLLRSLASGEGDAVIAGLEPGAGDTGKAEASGDGTPGAKASVIYSAPYLKLPARFVVRKHDATDAPLLPETMAGKWISVADGTTHAAFLQKFFPQSRIATYPDEEKARDALRRGEVDAHFGDGMALSYWLQGTSSVNCCAFAPGPWLEPGYFDHGLSIAVRAKNENLRAAINYALQQVNDDGRFGELYLRYFPISFY</sequence>
<dbReference type="GO" id="GO:0030313">
    <property type="term" value="C:cell envelope"/>
    <property type="evidence" value="ECO:0007669"/>
    <property type="project" value="UniProtKB-SubCell"/>
</dbReference>
<comment type="subcellular location">
    <subcellularLocation>
        <location evidence="1">Cell envelope</location>
    </subcellularLocation>
</comment>
<evidence type="ECO:0000256" key="4">
    <source>
        <dbReference type="RuleBase" id="RU003744"/>
    </source>
</evidence>
<dbReference type="SUPFAM" id="SSF53850">
    <property type="entry name" value="Periplasmic binding protein-like II"/>
    <property type="match status" value="1"/>
</dbReference>
<comment type="similarity">
    <text evidence="2 4">Belongs to the bacterial solute-binding protein 3 family.</text>
</comment>
<dbReference type="Pfam" id="PF00497">
    <property type="entry name" value="SBP_bac_3"/>
    <property type="match status" value="2"/>
</dbReference>
<gene>
    <name evidence="6" type="ORF">C8N35_101175</name>
</gene>
<evidence type="ECO:0000256" key="1">
    <source>
        <dbReference type="ARBA" id="ARBA00004196"/>
    </source>
</evidence>
<dbReference type="Proteomes" id="UP000244081">
    <property type="component" value="Unassembled WGS sequence"/>
</dbReference>
<protein>
    <submittedName>
        <fullName evidence="6">Amino acid ABC transporter substrate-binding protein (PAAT family)</fullName>
    </submittedName>
</protein>
<evidence type="ECO:0000259" key="5">
    <source>
        <dbReference type="SMART" id="SM00062"/>
    </source>
</evidence>
<accession>A0A2T5VEF0</accession>
<evidence type="ECO:0000313" key="7">
    <source>
        <dbReference type="Proteomes" id="UP000244081"/>
    </source>
</evidence>
<proteinExistence type="inferred from homology"/>
<evidence type="ECO:0000313" key="6">
    <source>
        <dbReference type="EMBL" id="PTW62138.1"/>
    </source>
</evidence>
<dbReference type="EMBL" id="QAYG01000001">
    <property type="protein sequence ID" value="PTW62138.1"/>
    <property type="molecule type" value="Genomic_DNA"/>
</dbReference>
<dbReference type="AlphaFoldDB" id="A0A2T5VEF0"/>
<reference evidence="6 7" key="1">
    <citation type="submission" date="2018-04" db="EMBL/GenBank/DDBJ databases">
        <title>Genomic Encyclopedia of Archaeal and Bacterial Type Strains, Phase II (KMG-II): from individual species to whole genera.</title>
        <authorList>
            <person name="Goeker M."/>
        </authorList>
    </citation>
    <scope>NUCLEOTIDE SEQUENCE [LARGE SCALE GENOMIC DNA]</scope>
    <source>
        <strain evidence="6 7">DSM 23382</strain>
    </source>
</reference>
<organism evidence="6 7">
    <name type="scientific">Breoghania corrubedonensis</name>
    <dbReference type="NCBI Taxonomy" id="665038"/>
    <lineage>
        <taxon>Bacteria</taxon>
        <taxon>Pseudomonadati</taxon>
        <taxon>Pseudomonadota</taxon>
        <taxon>Alphaproteobacteria</taxon>
        <taxon>Hyphomicrobiales</taxon>
        <taxon>Stappiaceae</taxon>
        <taxon>Breoghania</taxon>
    </lineage>
</organism>
<dbReference type="OrthoDB" id="9796586at2"/>
<dbReference type="Gene3D" id="3.40.190.10">
    <property type="entry name" value="Periplasmic binding protein-like II"/>
    <property type="match status" value="2"/>
</dbReference>
<evidence type="ECO:0000256" key="2">
    <source>
        <dbReference type="ARBA" id="ARBA00010333"/>
    </source>
</evidence>
<keyword evidence="3" id="KW-0732">Signal</keyword>
<dbReference type="SMART" id="SM00062">
    <property type="entry name" value="PBPb"/>
    <property type="match status" value="1"/>
</dbReference>
<name>A0A2T5VEF0_9HYPH</name>
<dbReference type="InterPro" id="IPR018313">
    <property type="entry name" value="SBP_3_CS"/>
</dbReference>
<comment type="caution">
    <text evidence="6">The sequence shown here is derived from an EMBL/GenBank/DDBJ whole genome shotgun (WGS) entry which is preliminary data.</text>
</comment>
<dbReference type="InterPro" id="IPR001638">
    <property type="entry name" value="Solute-binding_3/MltF_N"/>
</dbReference>
<dbReference type="PANTHER" id="PTHR35936">
    <property type="entry name" value="MEMBRANE-BOUND LYTIC MUREIN TRANSGLYCOSYLASE F"/>
    <property type="match status" value="1"/>
</dbReference>
<dbReference type="PANTHER" id="PTHR35936:SF35">
    <property type="entry name" value="L-CYSTINE-BINDING PROTEIN TCYJ"/>
    <property type="match status" value="1"/>
</dbReference>
<feature type="domain" description="Solute-binding protein family 3/N-terminal" evidence="5">
    <location>
        <begin position="50"/>
        <end position="293"/>
    </location>
</feature>
<dbReference type="RefSeq" id="WP_107987749.1">
    <property type="nucleotide sequence ID" value="NZ_QAYG01000001.1"/>
</dbReference>
<evidence type="ECO:0000256" key="3">
    <source>
        <dbReference type="ARBA" id="ARBA00022729"/>
    </source>
</evidence>